<dbReference type="EMBL" id="PUIB01000014">
    <property type="protein sequence ID" value="PQO35565.1"/>
    <property type="molecule type" value="Genomic_DNA"/>
</dbReference>
<feature type="transmembrane region" description="Helical" evidence="1">
    <location>
        <begin position="7"/>
        <end position="36"/>
    </location>
</feature>
<name>A0A2S8FTQ8_9BACT</name>
<evidence type="ECO:0000256" key="1">
    <source>
        <dbReference type="SAM" id="Phobius"/>
    </source>
</evidence>
<dbReference type="AlphaFoldDB" id="A0A2S8FTQ8"/>
<feature type="transmembrane region" description="Helical" evidence="1">
    <location>
        <begin position="114"/>
        <end position="135"/>
    </location>
</feature>
<reference evidence="2 3" key="1">
    <citation type="submission" date="2018-02" db="EMBL/GenBank/DDBJ databases">
        <title>Comparative genomes isolates from brazilian mangrove.</title>
        <authorList>
            <person name="Araujo J.E."/>
            <person name="Taketani R.G."/>
            <person name="Silva M.C.P."/>
            <person name="Loureco M.V."/>
            <person name="Andreote F.D."/>
        </authorList>
    </citation>
    <scope>NUCLEOTIDE SEQUENCE [LARGE SCALE GENOMIC DNA]</scope>
    <source>
        <strain evidence="2 3">NAP PRIS-MGV</strain>
    </source>
</reference>
<protein>
    <submittedName>
        <fullName evidence="2">Uncharacterized protein</fullName>
    </submittedName>
</protein>
<gene>
    <name evidence="2" type="ORF">C5Y98_13035</name>
</gene>
<comment type="caution">
    <text evidence="2">The sequence shown here is derived from an EMBL/GenBank/DDBJ whole genome shotgun (WGS) entry which is preliminary data.</text>
</comment>
<keyword evidence="1" id="KW-0812">Transmembrane</keyword>
<proteinExistence type="predicted"/>
<evidence type="ECO:0000313" key="3">
    <source>
        <dbReference type="Proteomes" id="UP000239388"/>
    </source>
</evidence>
<accession>A0A2S8FTQ8</accession>
<dbReference type="Proteomes" id="UP000239388">
    <property type="component" value="Unassembled WGS sequence"/>
</dbReference>
<keyword evidence="1" id="KW-1133">Transmembrane helix</keyword>
<feature type="transmembrane region" description="Helical" evidence="1">
    <location>
        <begin position="87"/>
        <end position="108"/>
    </location>
</feature>
<feature type="transmembrane region" description="Helical" evidence="1">
    <location>
        <begin position="56"/>
        <end position="80"/>
    </location>
</feature>
<sequence length="153" mass="15977">MLNGKTIFWIIIGVCAGFLVGSLVNLTVSFAALLFYSPPEGFDWNDQAALAEYVGGLPMGAFLFALAAHAAHSLVGGWVAASIARPFRYTAGLLVGLGTLVGGIVNLGEIPHPGWFAVVDLILYVPLALLGASLVKQPLMSEEIPPLQEDGAA</sequence>
<evidence type="ECO:0000313" key="2">
    <source>
        <dbReference type="EMBL" id="PQO35565.1"/>
    </source>
</evidence>
<keyword evidence="1" id="KW-0472">Membrane</keyword>
<organism evidence="2 3">
    <name type="scientific">Blastopirellula marina</name>
    <dbReference type="NCBI Taxonomy" id="124"/>
    <lineage>
        <taxon>Bacteria</taxon>
        <taxon>Pseudomonadati</taxon>
        <taxon>Planctomycetota</taxon>
        <taxon>Planctomycetia</taxon>
        <taxon>Pirellulales</taxon>
        <taxon>Pirellulaceae</taxon>
        <taxon>Blastopirellula</taxon>
    </lineage>
</organism>